<dbReference type="OrthoDB" id="5139479at2759"/>
<dbReference type="EMBL" id="MU003697">
    <property type="protein sequence ID" value="KAF2812580.1"/>
    <property type="molecule type" value="Genomic_DNA"/>
</dbReference>
<proteinExistence type="predicted"/>
<reference evidence="4" key="2">
    <citation type="submission" date="2020-04" db="EMBL/GenBank/DDBJ databases">
        <authorList>
            <consortium name="NCBI Genome Project"/>
        </authorList>
    </citation>
    <scope>NUCLEOTIDE SEQUENCE</scope>
    <source>
        <strain evidence="4">CBS 304.34</strain>
    </source>
</reference>
<dbReference type="AlphaFoldDB" id="A0A6A6YUY8"/>
<evidence type="ECO:0000313" key="3">
    <source>
        <dbReference type="Proteomes" id="UP000504636"/>
    </source>
</evidence>
<evidence type="ECO:0000256" key="1">
    <source>
        <dbReference type="SAM" id="Phobius"/>
    </source>
</evidence>
<keyword evidence="1" id="KW-0812">Transmembrane</keyword>
<keyword evidence="1" id="KW-1133">Transmembrane helix</keyword>
<gene>
    <name evidence="2 4" type="ORF">BDZ99DRAFT_461241</name>
</gene>
<feature type="transmembrane region" description="Helical" evidence="1">
    <location>
        <begin position="366"/>
        <end position="389"/>
    </location>
</feature>
<keyword evidence="3" id="KW-1185">Reference proteome</keyword>
<evidence type="ECO:0000313" key="2">
    <source>
        <dbReference type="EMBL" id="KAF2812580.1"/>
    </source>
</evidence>
<reference evidence="4" key="3">
    <citation type="submission" date="2025-04" db="UniProtKB">
        <authorList>
            <consortium name="RefSeq"/>
        </authorList>
    </citation>
    <scope>IDENTIFICATION</scope>
    <source>
        <strain evidence="4">CBS 304.34</strain>
    </source>
</reference>
<protein>
    <submittedName>
        <fullName evidence="2 4">Uncharacterized protein</fullName>
    </submittedName>
</protein>
<dbReference type="RefSeq" id="XP_033579544.1">
    <property type="nucleotide sequence ID" value="XM_033719579.1"/>
</dbReference>
<accession>A0A6A6YUY8</accession>
<dbReference type="Proteomes" id="UP000504636">
    <property type="component" value="Unplaced"/>
</dbReference>
<keyword evidence="1" id="KW-0472">Membrane</keyword>
<dbReference type="GeneID" id="54460472"/>
<evidence type="ECO:0000313" key="4">
    <source>
        <dbReference type="RefSeq" id="XP_033579544.1"/>
    </source>
</evidence>
<reference evidence="2 4" key="1">
    <citation type="journal article" date="2020" name="Stud. Mycol.">
        <title>101 Dothideomycetes genomes: a test case for predicting lifestyles and emergence of pathogens.</title>
        <authorList>
            <person name="Haridas S."/>
            <person name="Albert R."/>
            <person name="Binder M."/>
            <person name="Bloem J."/>
            <person name="Labutti K."/>
            <person name="Salamov A."/>
            <person name="Andreopoulos B."/>
            <person name="Baker S."/>
            <person name="Barry K."/>
            <person name="Bills G."/>
            <person name="Bluhm B."/>
            <person name="Cannon C."/>
            <person name="Castanera R."/>
            <person name="Culley D."/>
            <person name="Daum C."/>
            <person name="Ezra D."/>
            <person name="Gonzalez J."/>
            <person name="Henrissat B."/>
            <person name="Kuo A."/>
            <person name="Liang C."/>
            <person name="Lipzen A."/>
            <person name="Lutzoni F."/>
            <person name="Magnuson J."/>
            <person name="Mondo S."/>
            <person name="Nolan M."/>
            <person name="Ohm R."/>
            <person name="Pangilinan J."/>
            <person name="Park H.-J."/>
            <person name="Ramirez L."/>
            <person name="Alfaro M."/>
            <person name="Sun H."/>
            <person name="Tritt A."/>
            <person name="Yoshinaga Y."/>
            <person name="Zwiers L.-H."/>
            <person name="Turgeon B."/>
            <person name="Goodwin S."/>
            <person name="Spatafora J."/>
            <person name="Crous P."/>
            <person name="Grigoriev I."/>
        </authorList>
    </citation>
    <scope>NUCLEOTIDE SEQUENCE</scope>
    <source>
        <strain evidence="2 4">CBS 304.34</strain>
    </source>
</reference>
<sequence>MSNVNTRMVFDVLEEARASRGWGMSLYNTSLAKNVSAVADQLVQADLAMFLSERSRSVDITPMKLRSIPCSHFPGTPNTQNCRRAYFVPGGVELAAAPTDNESNHNKTDVILARSQRGYIFDFIEGPAMNEEWHFEADTDCEVYGFPFGAFHLCLKNPANNTLNARIVHCPNDISTLSDCHTNKTWHSRPGWTTSLTTTFRDADVAYSKINGTILSHTFTSPALVAPVSASEMLAGYRSAFSSFPDLAALLNLFADSKATNLFSLYVYPAMIWANLKSVEALGPQNPAVVTRAQDTLQCLLAIMLFYCQPSLFARALAQYAENATLGDAFPTLKVFAEELIHESPADTEVVEAVTRYQLQVGRATLVAYVVICGTALGACLVALGWAAWVEGTGKVRVPETTPFPAWDERVRCRVESVRDGSGVEDGEVMGLEKGIDGGKGLSRTAEGLKVVLVKEGAGQGVEEKRSA</sequence>
<organism evidence="2">
    <name type="scientific">Mytilinidion resinicola</name>
    <dbReference type="NCBI Taxonomy" id="574789"/>
    <lineage>
        <taxon>Eukaryota</taxon>
        <taxon>Fungi</taxon>
        <taxon>Dikarya</taxon>
        <taxon>Ascomycota</taxon>
        <taxon>Pezizomycotina</taxon>
        <taxon>Dothideomycetes</taxon>
        <taxon>Pleosporomycetidae</taxon>
        <taxon>Mytilinidiales</taxon>
        <taxon>Mytilinidiaceae</taxon>
        <taxon>Mytilinidion</taxon>
    </lineage>
</organism>
<name>A0A6A6YUY8_9PEZI</name>